<feature type="region of interest" description="Disordered" evidence="3">
    <location>
        <begin position="1"/>
        <end position="22"/>
    </location>
</feature>
<dbReference type="SMART" id="SM00409">
    <property type="entry name" value="IG"/>
    <property type="match status" value="2"/>
</dbReference>
<dbReference type="Pfam" id="PF07679">
    <property type="entry name" value="I-set"/>
    <property type="match status" value="2"/>
</dbReference>
<evidence type="ECO:0000256" key="3">
    <source>
        <dbReference type="SAM" id="MobiDB-lite"/>
    </source>
</evidence>
<keyword evidence="2" id="KW-0393">Immunoglobulin domain</keyword>
<dbReference type="AlphaFoldDB" id="A0AAW0X860"/>
<dbReference type="InterPro" id="IPR013783">
    <property type="entry name" value="Ig-like_fold"/>
</dbReference>
<dbReference type="GO" id="GO:0030424">
    <property type="term" value="C:axon"/>
    <property type="evidence" value="ECO:0007669"/>
    <property type="project" value="TreeGrafter"/>
</dbReference>
<feature type="non-terminal residue" evidence="5">
    <location>
        <position position="1"/>
    </location>
</feature>
<feature type="domain" description="Ig-like" evidence="4">
    <location>
        <begin position="77"/>
        <end position="162"/>
    </location>
</feature>
<dbReference type="Proteomes" id="UP001445076">
    <property type="component" value="Unassembled WGS sequence"/>
</dbReference>
<sequence length="166" mass="18117">GDSVSLHCQPPAGTPSPEVTWLKDGRQMSNSSRISITQILVINQAIQEDSSTYTCRARNAAGTRESSPTQLIVMTPPRFEERPANVTSPSGVLVELKCRAQATPAPTVTWRRLDGKMPLGRVRIEEQHQRLVLEHVTVDESGIYVCEVENEAGIAIAQATVKIVDA</sequence>
<protein>
    <recommendedName>
        <fullName evidence="4">Ig-like domain-containing protein</fullName>
    </recommendedName>
</protein>
<reference evidence="5 6" key="1">
    <citation type="journal article" date="2024" name="BMC Genomics">
        <title>Genome assembly of redclaw crayfish (Cherax quadricarinatus) provides insights into its immune adaptation and hypoxia tolerance.</title>
        <authorList>
            <person name="Liu Z."/>
            <person name="Zheng J."/>
            <person name="Li H."/>
            <person name="Fang K."/>
            <person name="Wang S."/>
            <person name="He J."/>
            <person name="Zhou D."/>
            <person name="Weng S."/>
            <person name="Chi M."/>
            <person name="Gu Z."/>
            <person name="He J."/>
            <person name="Li F."/>
            <person name="Wang M."/>
        </authorList>
    </citation>
    <scope>NUCLEOTIDE SEQUENCE [LARGE SCALE GENOMIC DNA]</scope>
    <source>
        <strain evidence="5">ZL_2023a</strain>
    </source>
</reference>
<dbReference type="Gene3D" id="2.60.40.10">
    <property type="entry name" value="Immunoglobulins"/>
    <property type="match status" value="2"/>
</dbReference>
<feature type="non-terminal residue" evidence="5">
    <location>
        <position position="166"/>
    </location>
</feature>
<dbReference type="GO" id="GO:0098632">
    <property type="term" value="F:cell-cell adhesion mediator activity"/>
    <property type="evidence" value="ECO:0007669"/>
    <property type="project" value="TreeGrafter"/>
</dbReference>
<dbReference type="EMBL" id="JARKIK010000046">
    <property type="protein sequence ID" value="KAK8735871.1"/>
    <property type="molecule type" value="Genomic_DNA"/>
</dbReference>
<accession>A0AAW0X860</accession>
<feature type="domain" description="Ig-like" evidence="4">
    <location>
        <begin position="1"/>
        <end position="72"/>
    </location>
</feature>
<dbReference type="GO" id="GO:0005886">
    <property type="term" value="C:plasma membrane"/>
    <property type="evidence" value="ECO:0007669"/>
    <property type="project" value="TreeGrafter"/>
</dbReference>
<dbReference type="InterPro" id="IPR003598">
    <property type="entry name" value="Ig_sub2"/>
</dbReference>
<dbReference type="SMART" id="SM00408">
    <property type="entry name" value="IGc2"/>
    <property type="match status" value="2"/>
</dbReference>
<dbReference type="InterPro" id="IPR013098">
    <property type="entry name" value="Ig_I-set"/>
</dbReference>
<evidence type="ECO:0000313" key="5">
    <source>
        <dbReference type="EMBL" id="KAK8735871.1"/>
    </source>
</evidence>
<evidence type="ECO:0000313" key="6">
    <source>
        <dbReference type="Proteomes" id="UP001445076"/>
    </source>
</evidence>
<evidence type="ECO:0000256" key="2">
    <source>
        <dbReference type="ARBA" id="ARBA00023319"/>
    </source>
</evidence>
<dbReference type="InterPro" id="IPR007110">
    <property type="entry name" value="Ig-like_dom"/>
</dbReference>
<dbReference type="FunFam" id="2.60.40.10:FF:000032">
    <property type="entry name" value="palladin isoform X1"/>
    <property type="match status" value="2"/>
</dbReference>
<dbReference type="InterPro" id="IPR003599">
    <property type="entry name" value="Ig_sub"/>
</dbReference>
<evidence type="ECO:0000259" key="4">
    <source>
        <dbReference type="PROSITE" id="PS50835"/>
    </source>
</evidence>
<dbReference type="PANTHER" id="PTHR10075">
    <property type="entry name" value="BASIGIN RELATED"/>
    <property type="match status" value="1"/>
</dbReference>
<dbReference type="GO" id="GO:0070593">
    <property type="term" value="P:dendrite self-avoidance"/>
    <property type="evidence" value="ECO:0007669"/>
    <property type="project" value="TreeGrafter"/>
</dbReference>
<dbReference type="InterPro" id="IPR036179">
    <property type="entry name" value="Ig-like_dom_sf"/>
</dbReference>
<name>A0AAW0X860_CHEQU</name>
<dbReference type="GO" id="GO:0007411">
    <property type="term" value="P:axon guidance"/>
    <property type="evidence" value="ECO:0007669"/>
    <property type="project" value="TreeGrafter"/>
</dbReference>
<dbReference type="PANTHER" id="PTHR10075:SF100">
    <property type="entry name" value="FASCICLIN-2"/>
    <property type="match status" value="1"/>
</dbReference>
<proteinExistence type="predicted"/>
<dbReference type="GO" id="GO:0007156">
    <property type="term" value="P:homophilic cell adhesion via plasma membrane adhesion molecules"/>
    <property type="evidence" value="ECO:0007669"/>
    <property type="project" value="TreeGrafter"/>
</dbReference>
<organism evidence="5 6">
    <name type="scientific">Cherax quadricarinatus</name>
    <name type="common">Australian red claw crayfish</name>
    <dbReference type="NCBI Taxonomy" id="27406"/>
    <lineage>
        <taxon>Eukaryota</taxon>
        <taxon>Metazoa</taxon>
        <taxon>Ecdysozoa</taxon>
        <taxon>Arthropoda</taxon>
        <taxon>Crustacea</taxon>
        <taxon>Multicrustacea</taxon>
        <taxon>Malacostraca</taxon>
        <taxon>Eumalacostraca</taxon>
        <taxon>Eucarida</taxon>
        <taxon>Decapoda</taxon>
        <taxon>Pleocyemata</taxon>
        <taxon>Astacidea</taxon>
        <taxon>Parastacoidea</taxon>
        <taxon>Parastacidae</taxon>
        <taxon>Cherax</taxon>
    </lineage>
</organism>
<dbReference type="SUPFAM" id="SSF48726">
    <property type="entry name" value="Immunoglobulin"/>
    <property type="match status" value="2"/>
</dbReference>
<keyword evidence="6" id="KW-1185">Reference proteome</keyword>
<dbReference type="PROSITE" id="PS50835">
    <property type="entry name" value="IG_LIKE"/>
    <property type="match status" value="2"/>
</dbReference>
<evidence type="ECO:0000256" key="1">
    <source>
        <dbReference type="ARBA" id="ARBA00023157"/>
    </source>
</evidence>
<comment type="caution">
    <text evidence="5">The sequence shown here is derived from an EMBL/GenBank/DDBJ whole genome shotgun (WGS) entry which is preliminary data.</text>
</comment>
<gene>
    <name evidence="5" type="ORF">OTU49_005357</name>
</gene>
<keyword evidence="1" id="KW-1015">Disulfide bond</keyword>